<proteinExistence type="predicted"/>
<dbReference type="SUPFAM" id="SSF51905">
    <property type="entry name" value="FAD/NAD(P)-binding domain"/>
    <property type="match status" value="1"/>
</dbReference>
<dbReference type="GO" id="GO:0004497">
    <property type="term" value="F:monooxygenase activity"/>
    <property type="evidence" value="ECO:0007669"/>
    <property type="project" value="UniProtKB-KW"/>
</dbReference>
<dbReference type="RefSeq" id="WP_013019118.1">
    <property type="nucleotide sequence ID" value="NC_013947.1"/>
</dbReference>
<dbReference type="InterPro" id="IPR036188">
    <property type="entry name" value="FAD/NAD-bd_sf"/>
</dbReference>
<reference evidence="2 3" key="1">
    <citation type="journal article" date="2009" name="Stand. Genomic Sci.">
        <title>Complete genome sequence of Stackebrandtia nassauensis type strain (LLR-40K-21).</title>
        <authorList>
            <person name="Munk C."/>
            <person name="Lapidus A."/>
            <person name="Copeland A."/>
            <person name="Jando M."/>
            <person name="Mayilraj S."/>
            <person name="Glavina Del Rio T."/>
            <person name="Nolan M."/>
            <person name="Chen F."/>
            <person name="Lucas S."/>
            <person name="Tice H."/>
            <person name="Cheng J.F."/>
            <person name="Han C."/>
            <person name="Detter J.C."/>
            <person name="Bruce D."/>
            <person name="Goodwin L."/>
            <person name="Chain P."/>
            <person name="Pitluck S."/>
            <person name="Goker M."/>
            <person name="Ovchinikova G."/>
            <person name="Pati A."/>
            <person name="Ivanova N."/>
            <person name="Mavromatis K."/>
            <person name="Chen A."/>
            <person name="Palaniappan K."/>
            <person name="Land M."/>
            <person name="Hauser L."/>
            <person name="Chang Y.J."/>
            <person name="Jeffries C.D."/>
            <person name="Bristow J."/>
            <person name="Eisen J.A."/>
            <person name="Markowitz V."/>
            <person name="Hugenholtz P."/>
            <person name="Kyrpides N.C."/>
            <person name="Klenk H.P."/>
        </authorList>
    </citation>
    <scope>NUCLEOTIDE SEQUENCE [LARGE SCALE GENOMIC DNA]</scope>
    <source>
        <strain evidence="3">DSM 44728 / CIP 108903 / NRRL B-16338 / NBRC 102104 / LLR-40K-21</strain>
    </source>
</reference>
<protein>
    <submittedName>
        <fullName evidence="2">Monooxygenase FAD-binding protein</fullName>
    </submittedName>
</protein>
<sequence length="396" mass="43603">MKAVICGAGIAGLALAQRLASIDWEVVVVEKAPGPREQGYMIDFFGPGLRAATAMGIEPRLRELGYKVREFSYLDETGRKRASLDYQRFSRVADGLLSIMRPDLERTLREALPATVDLRFATTITAIHNRPDGVTVTLSDGQTLEADLLVGADGIHSRTRAMVFGPEERYLRHLGLHTAAFTFTDPEIHAEVRDGFYLTDTVAKEMGMYGMRDGKVSVFTVHRTDSRKLPDDPRAVIRETYADLGWRVPRALELCPPPSHVYYDLVAQIHMPNWVDKRVVLVGDACYAVSLLAGQGASLGIAGAHILAGQLRTGTVDEALARYQRLWHPIATERQRIGRNGAKWIVPTTPTQLWLRRLAIKAMGIPGLDRYLGSALVGKDHTDVDALAVAEEPAAA</sequence>
<dbReference type="InterPro" id="IPR002938">
    <property type="entry name" value="FAD-bd"/>
</dbReference>
<keyword evidence="2" id="KW-0560">Oxidoreductase</keyword>
<dbReference type="PRINTS" id="PR00420">
    <property type="entry name" value="RNGMNOXGNASE"/>
</dbReference>
<evidence type="ECO:0000313" key="3">
    <source>
        <dbReference type="Proteomes" id="UP000000844"/>
    </source>
</evidence>
<dbReference type="OrthoDB" id="3212532at2"/>
<keyword evidence="2" id="KW-0503">Monooxygenase</keyword>
<dbReference type="PANTHER" id="PTHR46865:SF8">
    <property type="entry name" value="POSSIBLE OXIDOREDUCTASE"/>
    <property type="match status" value="1"/>
</dbReference>
<dbReference type="InterPro" id="IPR051704">
    <property type="entry name" value="FAD_aromatic-hydroxylase"/>
</dbReference>
<dbReference type="Gene3D" id="3.50.50.60">
    <property type="entry name" value="FAD/NAD(P)-binding domain"/>
    <property type="match status" value="1"/>
</dbReference>
<dbReference type="AlphaFoldDB" id="D3PYW4"/>
<dbReference type="PANTHER" id="PTHR46865">
    <property type="entry name" value="OXIDOREDUCTASE-RELATED"/>
    <property type="match status" value="1"/>
</dbReference>
<dbReference type="Proteomes" id="UP000000844">
    <property type="component" value="Chromosome"/>
</dbReference>
<name>D3PYW4_STANL</name>
<dbReference type="Gene3D" id="3.30.9.10">
    <property type="entry name" value="D-Amino Acid Oxidase, subunit A, domain 2"/>
    <property type="match status" value="1"/>
</dbReference>
<feature type="domain" description="FAD-binding" evidence="1">
    <location>
        <begin position="2"/>
        <end position="325"/>
    </location>
</feature>
<dbReference type="KEGG" id="sna:Snas_3892"/>
<dbReference type="Pfam" id="PF01494">
    <property type="entry name" value="FAD_binding_3"/>
    <property type="match status" value="1"/>
</dbReference>
<dbReference type="EMBL" id="CP001778">
    <property type="protein sequence ID" value="ADD43547.1"/>
    <property type="molecule type" value="Genomic_DNA"/>
</dbReference>
<gene>
    <name evidence="2" type="ordered locus">Snas_3892</name>
</gene>
<dbReference type="eggNOG" id="COG0654">
    <property type="taxonomic scope" value="Bacteria"/>
</dbReference>
<organism evidence="2 3">
    <name type="scientific">Stackebrandtia nassauensis (strain DSM 44728 / CIP 108903 / NRRL B-16338 / NBRC 102104 / LLR-40K-21)</name>
    <dbReference type="NCBI Taxonomy" id="446470"/>
    <lineage>
        <taxon>Bacteria</taxon>
        <taxon>Bacillati</taxon>
        <taxon>Actinomycetota</taxon>
        <taxon>Actinomycetes</taxon>
        <taxon>Glycomycetales</taxon>
        <taxon>Glycomycetaceae</taxon>
        <taxon>Stackebrandtia</taxon>
    </lineage>
</organism>
<keyword evidence="3" id="KW-1185">Reference proteome</keyword>
<evidence type="ECO:0000313" key="2">
    <source>
        <dbReference type="EMBL" id="ADD43547.1"/>
    </source>
</evidence>
<accession>D3PYW4</accession>
<evidence type="ECO:0000259" key="1">
    <source>
        <dbReference type="Pfam" id="PF01494"/>
    </source>
</evidence>
<dbReference type="STRING" id="446470.Snas_3892"/>
<dbReference type="GO" id="GO:0071949">
    <property type="term" value="F:FAD binding"/>
    <property type="evidence" value="ECO:0007669"/>
    <property type="project" value="InterPro"/>
</dbReference>
<dbReference type="HOGENOM" id="CLU_009665_1_0_11"/>